<dbReference type="AlphaFoldDB" id="A0AA97PNA6"/>
<dbReference type="Proteomes" id="UP000011086">
    <property type="component" value="Unassembled WGS sequence"/>
</dbReference>
<protein>
    <submittedName>
        <fullName evidence="1">Uncharacterized protein</fullName>
    </submittedName>
</protein>
<gene>
    <name evidence="1" type="ORF">OOU_Y34scaffold00382g2</name>
</gene>
<reference evidence="1" key="1">
    <citation type="journal article" date="2012" name="PLoS Genet.">
        <title>Comparative analysis of the genomes of two field isolates of the rice blast fungus Magnaporthe oryzae.</title>
        <authorList>
            <person name="Xue M."/>
            <person name="Yang J."/>
            <person name="Li Z."/>
            <person name="Hu S."/>
            <person name="Yao N."/>
            <person name="Dean R.A."/>
            <person name="Zhao W."/>
            <person name="Shen M."/>
            <person name="Zhang H."/>
            <person name="Li C."/>
            <person name="Liu L."/>
            <person name="Cao L."/>
            <person name="Xu X."/>
            <person name="Xing Y."/>
            <person name="Hsiang T."/>
            <person name="Zhang Z."/>
            <person name="Xu J.R."/>
            <person name="Peng Y.L."/>
        </authorList>
    </citation>
    <scope>NUCLEOTIDE SEQUENCE</scope>
    <source>
        <strain evidence="1">Y34</strain>
    </source>
</reference>
<accession>A0AA97PNA6</accession>
<dbReference type="EMBL" id="JH793656">
    <property type="protein sequence ID" value="ELQ40688.1"/>
    <property type="molecule type" value="Genomic_DNA"/>
</dbReference>
<evidence type="ECO:0000313" key="1">
    <source>
        <dbReference type="EMBL" id="ELQ40688.1"/>
    </source>
</evidence>
<name>A0AA97PNA6_PYRO3</name>
<sequence>MGLGSHAIIYFSTWYRVINSQVQNGY</sequence>
<proteinExistence type="predicted"/>
<organism evidence="1">
    <name type="scientific">Pyricularia oryzae (strain Y34)</name>
    <name type="common">Rice blast fungus</name>
    <name type="synonym">Magnaporthe oryzae</name>
    <dbReference type="NCBI Taxonomy" id="1143189"/>
    <lineage>
        <taxon>Eukaryota</taxon>
        <taxon>Fungi</taxon>
        <taxon>Dikarya</taxon>
        <taxon>Ascomycota</taxon>
        <taxon>Pezizomycotina</taxon>
        <taxon>Sordariomycetes</taxon>
        <taxon>Sordariomycetidae</taxon>
        <taxon>Magnaporthales</taxon>
        <taxon>Pyriculariaceae</taxon>
        <taxon>Pyricularia</taxon>
    </lineage>
</organism>